<dbReference type="GO" id="GO:0005737">
    <property type="term" value="C:cytoplasm"/>
    <property type="evidence" value="ECO:0007669"/>
    <property type="project" value="TreeGrafter"/>
</dbReference>
<organism evidence="14 15">
    <name type="scientific">Marihabitans asiaticum</name>
    <dbReference type="NCBI Taxonomy" id="415218"/>
    <lineage>
        <taxon>Bacteria</taxon>
        <taxon>Bacillati</taxon>
        <taxon>Actinomycetota</taxon>
        <taxon>Actinomycetes</taxon>
        <taxon>Micrococcales</taxon>
        <taxon>Intrasporangiaceae</taxon>
        <taxon>Marihabitans</taxon>
    </lineage>
</organism>
<evidence type="ECO:0000256" key="6">
    <source>
        <dbReference type="ARBA" id="ARBA00013834"/>
    </source>
</evidence>
<dbReference type="PANTHER" id="PTHR11904:SF9">
    <property type="entry name" value="PURINE NUCLEOSIDE PHOSPHORYLASE-RELATED"/>
    <property type="match status" value="1"/>
</dbReference>
<evidence type="ECO:0000313" key="15">
    <source>
        <dbReference type="Proteomes" id="UP000315628"/>
    </source>
</evidence>
<feature type="binding site" evidence="12">
    <location>
        <begin position="102"/>
        <end position="104"/>
    </location>
    <ligand>
        <name>phosphate</name>
        <dbReference type="ChEBI" id="CHEBI:43474"/>
    </ligand>
</feature>
<dbReference type="SUPFAM" id="SSF53167">
    <property type="entry name" value="Purine and uridine phosphorylases"/>
    <property type="match status" value="1"/>
</dbReference>
<evidence type="ECO:0000256" key="10">
    <source>
        <dbReference type="ARBA" id="ARBA00048556"/>
    </source>
</evidence>
<dbReference type="GO" id="GO:0004731">
    <property type="term" value="F:purine-nucleoside phosphorylase activity"/>
    <property type="evidence" value="ECO:0007669"/>
    <property type="project" value="UniProtKB-UniRule"/>
</dbReference>
<dbReference type="PANTHER" id="PTHR11904">
    <property type="entry name" value="METHYLTHIOADENOSINE/PURINE NUCLEOSIDE PHOSPHORYLASE"/>
    <property type="match status" value="1"/>
</dbReference>
<keyword evidence="15" id="KW-1185">Reference proteome</keyword>
<comment type="catalytic activity">
    <reaction evidence="10">
        <text>a purine 2'-deoxy-D-ribonucleoside + phosphate = a purine nucleobase + 2-deoxy-alpha-D-ribose 1-phosphate</text>
        <dbReference type="Rhea" id="RHEA:36431"/>
        <dbReference type="ChEBI" id="CHEBI:26386"/>
        <dbReference type="ChEBI" id="CHEBI:43474"/>
        <dbReference type="ChEBI" id="CHEBI:57259"/>
        <dbReference type="ChEBI" id="CHEBI:142361"/>
        <dbReference type="EC" id="2.4.2.1"/>
    </reaction>
</comment>
<dbReference type="RefSeq" id="WP_144856206.1">
    <property type="nucleotide sequence ID" value="NZ_BAAAYT010000007.1"/>
</dbReference>
<dbReference type="NCBIfam" id="NF006054">
    <property type="entry name" value="PRK08202.1"/>
    <property type="match status" value="1"/>
</dbReference>
<evidence type="ECO:0000256" key="12">
    <source>
        <dbReference type="PIRSR" id="PIRSR000477-2"/>
    </source>
</evidence>
<feature type="binding site" evidence="12">
    <location>
        <position position="134"/>
    </location>
    <ligand>
        <name>phosphate</name>
        <dbReference type="ChEBI" id="CHEBI:43474"/>
    </ligand>
</feature>
<keyword evidence="8 11" id="KW-0808">Transferase</keyword>
<dbReference type="UniPathway" id="UPA00606"/>
<proteinExistence type="inferred from homology"/>
<dbReference type="InterPro" id="IPR011268">
    <property type="entry name" value="Purine_phosphorylase"/>
</dbReference>
<comment type="caution">
    <text evidence="14">The sequence shown here is derived from an EMBL/GenBank/DDBJ whole genome shotgun (WGS) entry which is preliminary data.</text>
</comment>
<dbReference type="InterPro" id="IPR011269">
    <property type="entry name" value="PUNP"/>
</dbReference>
<dbReference type="EMBL" id="VIUW01000002">
    <property type="protein sequence ID" value="TWD15475.1"/>
    <property type="molecule type" value="Genomic_DNA"/>
</dbReference>
<comment type="subunit">
    <text evidence="4">Homotrimer.</text>
</comment>
<dbReference type="EC" id="2.4.2.1" evidence="5 11"/>
<evidence type="ECO:0000259" key="13">
    <source>
        <dbReference type="Pfam" id="PF01048"/>
    </source>
</evidence>
<accession>A0A560WDC4</accession>
<name>A0A560WDC4_9MICO</name>
<dbReference type="InterPro" id="IPR000845">
    <property type="entry name" value="Nucleoside_phosphorylase_d"/>
</dbReference>
<gene>
    <name evidence="14" type="ORF">FB557_0985</name>
</gene>
<feature type="binding site" evidence="12">
    <location>
        <position position="222"/>
    </location>
    <ligand>
        <name>phosphate</name>
        <dbReference type="ChEBI" id="CHEBI:43474"/>
    </ligand>
</feature>
<dbReference type="InterPro" id="IPR035994">
    <property type="entry name" value="Nucleoside_phosphorylase_sf"/>
</dbReference>
<evidence type="ECO:0000256" key="5">
    <source>
        <dbReference type="ARBA" id="ARBA00011886"/>
    </source>
</evidence>
<evidence type="ECO:0000256" key="2">
    <source>
        <dbReference type="ARBA" id="ARBA00005058"/>
    </source>
</evidence>
<sequence length="288" mass="29457">MPDHAADAPTPSLDDPATDPMDVARAAARVIAERTGSDTHDVALVLGSGWGEAGDLIGETLATIDNTDVPGFARAAVAGHSGTMRSVAIGESGRRALVYGTRTHFYEGRGVRAVVHAVRTAAAAGCSTVVLTNGCGGLRPEWAPGTPVLISDHLNLTATSPIEGAHFVDLTDLYSGRLRDIARAVDPTLDEGVYAQFRGPHYETPAEVRMAGVLGADLVGMSTTLEAIAARAAGLEVLGISLVTNAAAGVSEDPLSHDEVVAAGKAAAPRCGRLLADIVGRLGADRAA</sequence>
<feature type="binding site" evidence="12">
    <location>
        <position position="48"/>
    </location>
    <ligand>
        <name>phosphate</name>
        <dbReference type="ChEBI" id="CHEBI:43474"/>
    </ligand>
</feature>
<evidence type="ECO:0000256" key="4">
    <source>
        <dbReference type="ARBA" id="ARBA00011233"/>
    </source>
</evidence>
<dbReference type="NCBIfam" id="TIGR01698">
    <property type="entry name" value="PUNP"/>
    <property type="match status" value="1"/>
</dbReference>
<evidence type="ECO:0000313" key="14">
    <source>
        <dbReference type="EMBL" id="TWD15475.1"/>
    </source>
</evidence>
<evidence type="ECO:0000256" key="8">
    <source>
        <dbReference type="ARBA" id="ARBA00022679"/>
    </source>
</evidence>
<dbReference type="OrthoDB" id="1523230at2"/>
<dbReference type="AlphaFoldDB" id="A0A560WDC4"/>
<feature type="domain" description="Nucleoside phosphorylase" evidence="13">
    <location>
        <begin position="42"/>
        <end position="279"/>
    </location>
</feature>
<dbReference type="NCBIfam" id="TIGR01697">
    <property type="entry name" value="PNPH-PUNA-XAPA"/>
    <property type="match status" value="1"/>
</dbReference>
<feature type="binding site" evidence="12">
    <location>
        <position position="203"/>
    </location>
    <ligand>
        <name>a purine D-ribonucleoside</name>
        <dbReference type="ChEBI" id="CHEBI:142355"/>
    </ligand>
</feature>
<evidence type="ECO:0000256" key="7">
    <source>
        <dbReference type="ARBA" id="ARBA00022676"/>
    </source>
</evidence>
<dbReference type="GO" id="GO:0009116">
    <property type="term" value="P:nucleoside metabolic process"/>
    <property type="evidence" value="ECO:0007669"/>
    <property type="project" value="UniProtKB-UniRule"/>
</dbReference>
<comment type="function">
    <text evidence="1">The purine nucleoside phosphorylases catalyze the phosphorolytic breakdown of the N-glycosidic bond in the beta-(deoxy)ribonucleoside molecules, with the formation of the corresponding free purine bases and pentose-1-phosphate. Cleaves guanosine, inosine, 2'-deoxyguanosine and 2'-deoxyinosine.</text>
</comment>
<protein>
    <recommendedName>
        <fullName evidence="6 11">Purine nucleoside phosphorylase</fullName>
        <ecNumber evidence="5 11">2.4.2.1</ecNumber>
    </recommendedName>
    <alternativeName>
        <fullName evidence="9 11">Inosine-guanosine phosphorylase</fullName>
    </alternativeName>
</protein>
<dbReference type="Pfam" id="PF01048">
    <property type="entry name" value="PNP_UDP_1"/>
    <property type="match status" value="1"/>
</dbReference>
<feature type="binding site" evidence="12">
    <location>
        <position position="245"/>
    </location>
    <ligand>
        <name>a purine D-ribonucleoside</name>
        <dbReference type="ChEBI" id="CHEBI:142355"/>
    </ligand>
</feature>
<comment type="similarity">
    <text evidence="3 11">Belongs to the PNP/MTAP phosphorylase family.</text>
</comment>
<dbReference type="PIRSF" id="PIRSF000477">
    <property type="entry name" value="PurNPase"/>
    <property type="match status" value="1"/>
</dbReference>
<evidence type="ECO:0000256" key="1">
    <source>
        <dbReference type="ARBA" id="ARBA00002678"/>
    </source>
</evidence>
<dbReference type="CDD" id="cd09009">
    <property type="entry name" value="PNP-EcPNPII_like"/>
    <property type="match status" value="1"/>
</dbReference>
<evidence type="ECO:0000256" key="11">
    <source>
        <dbReference type="PIRNR" id="PIRNR000477"/>
    </source>
</evidence>
<reference evidence="14 15" key="1">
    <citation type="submission" date="2019-06" db="EMBL/GenBank/DDBJ databases">
        <title>Sequencing the genomes of 1000 actinobacteria strains.</title>
        <authorList>
            <person name="Klenk H.-P."/>
        </authorList>
    </citation>
    <scope>NUCLEOTIDE SEQUENCE [LARGE SCALE GENOMIC DNA]</scope>
    <source>
        <strain evidence="14 15">DSM 18935</strain>
    </source>
</reference>
<evidence type="ECO:0000256" key="9">
    <source>
        <dbReference type="ARBA" id="ARBA00031036"/>
    </source>
</evidence>
<evidence type="ECO:0000256" key="3">
    <source>
        <dbReference type="ARBA" id="ARBA00006751"/>
    </source>
</evidence>
<dbReference type="Gene3D" id="3.40.50.1580">
    <property type="entry name" value="Nucleoside phosphorylase domain"/>
    <property type="match status" value="1"/>
</dbReference>
<dbReference type="Proteomes" id="UP000315628">
    <property type="component" value="Unassembled WGS sequence"/>
</dbReference>
<feature type="binding site" evidence="12">
    <location>
        <position position="80"/>
    </location>
    <ligand>
        <name>phosphate</name>
        <dbReference type="ChEBI" id="CHEBI:43474"/>
    </ligand>
</feature>
<comment type="pathway">
    <text evidence="2 11">Purine metabolism; purine nucleoside salvage.</text>
</comment>
<keyword evidence="7 11" id="KW-0328">Glycosyltransferase</keyword>